<organism evidence="10 11">
    <name type="scientific">Aspergillus sydowii CBS 593.65</name>
    <dbReference type="NCBI Taxonomy" id="1036612"/>
    <lineage>
        <taxon>Eukaryota</taxon>
        <taxon>Fungi</taxon>
        <taxon>Dikarya</taxon>
        <taxon>Ascomycota</taxon>
        <taxon>Pezizomycotina</taxon>
        <taxon>Eurotiomycetes</taxon>
        <taxon>Eurotiomycetidae</taxon>
        <taxon>Eurotiales</taxon>
        <taxon>Aspergillaceae</taxon>
        <taxon>Aspergillus</taxon>
        <taxon>Aspergillus subgen. Nidulantes</taxon>
    </lineage>
</organism>
<evidence type="ECO:0000313" key="10">
    <source>
        <dbReference type="EMBL" id="OJJ54133.1"/>
    </source>
</evidence>
<dbReference type="Gene3D" id="1.20.1740.10">
    <property type="entry name" value="Amino acid/polyamine transporter I"/>
    <property type="match status" value="1"/>
</dbReference>
<comment type="subcellular location">
    <subcellularLocation>
        <location evidence="1">Membrane</location>
        <topology evidence="1">Multi-pass membrane protein</topology>
    </subcellularLocation>
</comment>
<evidence type="ECO:0000259" key="9">
    <source>
        <dbReference type="Pfam" id="PF00324"/>
    </source>
</evidence>
<feature type="transmembrane region" description="Helical" evidence="8">
    <location>
        <begin position="44"/>
        <end position="65"/>
    </location>
</feature>
<name>A0A1L9T4B0_9EURO</name>
<feature type="compositionally biased region" description="Polar residues" evidence="7">
    <location>
        <begin position="1"/>
        <end position="13"/>
    </location>
</feature>
<keyword evidence="11" id="KW-1185">Reference proteome</keyword>
<reference evidence="11" key="1">
    <citation type="journal article" date="2017" name="Genome Biol.">
        <title>Comparative genomics reveals high biological diversity and specific adaptations in the industrially and medically important fungal genus Aspergillus.</title>
        <authorList>
            <person name="de Vries R.P."/>
            <person name="Riley R."/>
            <person name="Wiebenga A."/>
            <person name="Aguilar-Osorio G."/>
            <person name="Amillis S."/>
            <person name="Uchima C.A."/>
            <person name="Anderluh G."/>
            <person name="Asadollahi M."/>
            <person name="Askin M."/>
            <person name="Barry K."/>
            <person name="Battaglia E."/>
            <person name="Bayram O."/>
            <person name="Benocci T."/>
            <person name="Braus-Stromeyer S.A."/>
            <person name="Caldana C."/>
            <person name="Canovas D."/>
            <person name="Cerqueira G.C."/>
            <person name="Chen F."/>
            <person name="Chen W."/>
            <person name="Choi C."/>
            <person name="Clum A."/>
            <person name="Dos Santos R.A."/>
            <person name="Damasio A.R."/>
            <person name="Diallinas G."/>
            <person name="Emri T."/>
            <person name="Fekete E."/>
            <person name="Flipphi M."/>
            <person name="Freyberg S."/>
            <person name="Gallo A."/>
            <person name="Gournas C."/>
            <person name="Habgood R."/>
            <person name="Hainaut M."/>
            <person name="Harispe M.L."/>
            <person name="Henrissat B."/>
            <person name="Hilden K.S."/>
            <person name="Hope R."/>
            <person name="Hossain A."/>
            <person name="Karabika E."/>
            <person name="Karaffa L."/>
            <person name="Karanyi Z."/>
            <person name="Krasevec N."/>
            <person name="Kuo A."/>
            <person name="Kusch H."/>
            <person name="LaButti K."/>
            <person name="Lagendijk E.L."/>
            <person name="Lapidus A."/>
            <person name="Levasseur A."/>
            <person name="Lindquist E."/>
            <person name="Lipzen A."/>
            <person name="Logrieco A.F."/>
            <person name="MacCabe A."/>
            <person name="Maekelae M.R."/>
            <person name="Malavazi I."/>
            <person name="Melin P."/>
            <person name="Meyer V."/>
            <person name="Mielnichuk N."/>
            <person name="Miskei M."/>
            <person name="Molnar A.P."/>
            <person name="Mule G."/>
            <person name="Ngan C.Y."/>
            <person name="Orejas M."/>
            <person name="Orosz E."/>
            <person name="Ouedraogo J.P."/>
            <person name="Overkamp K.M."/>
            <person name="Park H.-S."/>
            <person name="Perrone G."/>
            <person name="Piumi F."/>
            <person name="Punt P.J."/>
            <person name="Ram A.F."/>
            <person name="Ramon A."/>
            <person name="Rauscher S."/>
            <person name="Record E."/>
            <person name="Riano-Pachon D.M."/>
            <person name="Robert V."/>
            <person name="Roehrig J."/>
            <person name="Ruller R."/>
            <person name="Salamov A."/>
            <person name="Salih N.S."/>
            <person name="Samson R.A."/>
            <person name="Sandor E."/>
            <person name="Sanguinetti M."/>
            <person name="Schuetze T."/>
            <person name="Sepcic K."/>
            <person name="Shelest E."/>
            <person name="Sherlock G."/>
            <person name="Sophianopoulou V."/>
            <person name="Squina F.M."/>
            <person name="Sun H."/>
            <person name="Susca A."/>
            <person name="Todd R.B."/>
            <person name="Tsang A."/>
            <person name="Unkles S.E."/>
            <person name="van de Wiele N."/>
            <person name="van Rossen-Uffink D."/>
            <person name="Oliveira J.V."/>
            <person name="Vesth T.C."/>
            <person name="Visser J."/>
            <person name="Yu J.-H."/>
            <person name="Zhou M."/>
            <person name="Andersen M.R."/>
            <person name="Archer D.B."/>
            <person name="Baker S.E."/>
            <person name="Benoit I."/>
            <person name="Brakhage A.A."/>
            <person name="Braus G.H."/>
            <person name="Fischer R."/>
            <person name="Frisvad J.C."/>
            <person name="Goldman G.H."/>
            <person name="Houbraken J."/>
            <person name="Oakley B."/>
            <person name="Pocsi I."/>
            <person name="Scazzocchio C."/>
            <person name="Seiboth B."/>
            <person name="vanKuyk P.A."/>
            <person name="Wortman J."/>
            <person name="Dyer P.S."/>
            <person name="Grigoriev I.V."/>
        </authorList>
    </citation>
    <scope>NUCLEOTIDE SEQUENCE [LARGE SCALE GENOMIC DNA]</scope>
    <source>
        <strain evidence="11">CBS 593.65</strain>
    </source>
</reference>
<dbReference type="PIRSF" id="PIRSF006060">
    <property type="entry name" value="AA_transporter"/>
    <property type="match status" value="1"/>
</dbReference>
<dbReference type="PROSITE" id="PS00218">
    <property type="entry name" value="AMINO_ACID_PERMEASE_1"/>
    <property type="match status" value="1"/>
</dbReference>
<feature type="domain" description="Amino acid permease/ SLC12A" evidence="9">
    <location>
        <begin position="149"/>
        <end position="469"/>
    </location>
</feature>
<dbReference type="Proteomes" id="UP000184356">
    <property type="component" value="Unassembled WGS sequence"/>
</dbReference>
<evidence type="ECO:0000256" key="1">
    <source>
        <dbReference type="ARBA" id="ARBA00004141"/>
    </source>
</evidence>
<feature type="region of interest" description="Disordered" evidence="7">
    <location>
        <begin position="1"/>
        <end position="27"/>
    </location>
</feature>
<dbReference type="PANTHER" id="PTHR43341:SF37">
    <property type="entry name" value="AMINO ACID TRANSPORTER (EUROFUNG)"/>
    <property type="match status" value="1"/>
</dbReference>
<feature type="transmembrane region" description="Helical" evidence="8">
    <location>
        <begin position="103"/>
        <end position="125"/>
    </location>
</feature>
<dbReference type="GO" id="GO:0015171">
    <property type="term" value="F:amino acid transmembrane transporter activity"/>
    <property type="evidence" value="ECO:0007669"/>
    <property type="project" value="TreeGrafter"/>
</dbReference>
<evidence type="ECO:0000256" key="7">
    <source>
        <dbReference type="SAM" id="MobiDB-lite"/>
    </source>
</evidence>
<feature type="transmembrane region" description="Helical" evidence="8">
    <location>
        <begin position="281"/>
        <end position="304"/>
    </location>
</feature>
<evidence type="ECO:0000256" key="2">
    <source>
        <dbReference type="ARBA" id="ARBA00022448"/>
    </source>
</evidence>
<dbReference type="STRING" id="1036612.A0A1L9T4B0"/>
<dbReference type="InterPro" id="IPR050524">
    <property type="entry name" value="APC_YAT"/>
</dbReference>
<dbReference type="InterPro" id="IPR004840">
    <property type="entry name" value="Amino_acid_permease_CS"/>
</dbReference>
<gene>
    <name evidence="10" type="ORF">ASPSYDRAFT_81843</name>
</gene>
<protein>
    <recommendedName>
        <fullName evidence="9">Amino acid permease/ SLC12A domain-containing protein</fullName>
    </recommendedName>
</protein>
<feature type="transmembrane region" description="Helical" evidence="8">
    <location>
        <begin position="341"/>
        <end position="359"/>
    </location>
</feature>
<feature type="transmembrane region" description="Helical" evidence="8">
    <location>
        <begin position="417"/>
        <end position="436"/>
    </location>
</feature>
<dbReference type="InterPro" id="IPR004841">
    <property type="entry name" value="AA-permease/SLC12A_dom"/>
</dbReference>
<sequence>MAVSTASPFNHENNSPEKPGTLDQNTDDYGADSSLRRMLSTRHITMIALGSSIGLGMWLGSGTSLRNGGPAAMFIAYFLAGSMAWSVNQAIGEMAVLYPTPSAFVQWSSMFVSPSVGFAVGWASWFGAFINIANELQGAATVLHFWTDKFFGEVEVVSSTIKFGWRFIVVISLIVVSAGGAPNRKTTGFEYWNAMPFTNGFKGFLGVMPTCIFAMSGTESAALTAAETQNPRRSVPTAVRSIWMRLGLFYILGALAISITVSPQDPNLFGGDGGNNSPFIVAYQNAGIPVLAHMTNAVIFLSVLSSGSISSFNGSRTLVGLSHLDIAPKLFSQADSRGRPLAGLAITLLGGSLAYLNVSNSGAEVFTWLSNITSLFSLFTWGALSASHLRMRCAWKIQGRPDSDLPWRSRSYPYASWWALIWCVVLIGVEFYLAVWPLNMESSVSHFFANYVSAVLVVGVYFGARAWYRGSWWVDLNEVDLDRKRRFYH</sequence>
<feature type="transmembrane region" description="Helical" evidence="8">
    <location>
        <begin position="163"/>
        <end position="181"/>
    </location>
</feature>
<dbReference type="VEuPathDB" id="FungiDB:ASPSYDRAFT_81843"/>
<accession>A0A1L9T4B0</accession>
<keyword evidence="6 8" id="KW-0472">Membrane</keyword>
<keyword evidence="2" id="KW-0813">Transport</keyword>
<dbReference type="RefSeq" id="XP_040697939.1">
    <property type="nucleotide sequence ID" value="XM_040851113.1"/>
</dbReference>
<feature type="transmembrane region" description="Helical" evidence="8">
    <location>
        <begin position="71"/>
        <end position="91"/>
    </location>
</feature>
<evidence type="ECO:0000256" key="4">
    <source>
        <dbReference type="ARBA" id="ARBA00022970"/>
    </source>
</evidence>
<dbReference type="Pfam" id="PF00324">
    <property type="entry name" value="AA_permease"/>
    <property type="match status" value="2"/>
</dbReference>
<feature type="transmembrane region" description="Helical" evidence="8">
    <location>
        <begin position="448"/>
        <end position="468"/>
    </location>
</feature>
<evidence type="ECO:0000256" key="8">
    <source>
        <dbReference type="SAM" id="Phobius"/>
    </source>
</evidence>
<dbReference type="GeneID" id="63767186"/>
<keyword evidence="4" id="KW-0029">Amino-acid transport</keyword>
<dbReference type="EMBL" id="KV878595">
    <property type="protein sequence ID" value="OJJ54133.1"/>
    <property type="molecule type" value="Genomic_DNA"/>
</dbReference>
<evidence type="ECO:0000256" key="6">
    <source>
        <dbReference type="ARBA" id="ARBA00023136"/>
    </source>
</evidence>
<keyword evidence="5 8" id="KW-1133">Transmembrane helix</keyword>
<evidence type="ECO:0000256" key="5">
    <source>
        <dbReference type="ARBA" id="ARBA00022989"/>
    </source>
</evidence>
<dbReference type="GO" id="GO:0016020">
    <property type="term" value="C:membrane"/>
    <property type="evidence" value="ECO:0007669"/>
    <property type="project" value="UniProtKB-SubCell"/>
</dbReference>
<evidence type="ECO:0000313" key="11">
    <source>
        <dbReference type="Proteomes" id="UP000184356"/>
    </source>
</evidence>
<dbReference type="AlphaFoldDB" id="A0A1L9T4B0"/>
<evidence type="ECO:0000256" key="3">
    <source>
        <dbReference type="ARBA" id="ARBA00022692"/>
    </source>
</evidence>
<feature type="transmembrane region" description="Helical" evidence="8">
    <location>
        <begin position="365"/>
        <end position="384"/>
    </location>
</feature>
<dbReference type="PANTHER" id="PTHR43341">
    <property type="entry name" value="AMINO ACID PERMEASE"/>
    <property type="match status" value="1"/>
</dbReference>
<feature type="transmembrane region" description="Helical" evidence="8">
    <location>
        <begin position="242"/>
        <end position="261"/>
    </location>
</feature>
<proteinExistence type="predicted"/>
<dbReference type="OrthoDB" id="3900342at2759"/>
<keyword evidence="3 8" id="KW-0812">Transmembrane</keyword>
<feature type="domain" description="Amino acid permease/ SLC12A" evidence="9">
    <location>
        <begin position="43"/>
        <end position="147"/>
    </location>
</feature>